<evidence type="ECO:0000259" key="2">
    <source>
        <dbReference type="Pfam" id="PF13038"/>
    </source>
</evidence>
<feature type="transmembrane region" description="Helical" evidence="1">
    <location>
        <begin position="7"/>
        <end position="26"/>
    </location>
</feature>
<feature type="transmembrane region" description="Helical" evidence="1">
    <location>
        <begin position="105"/>
        <end position="125"/>
    </location>
</feature>
<name>A0A0M9BPY6_9BACL</name>
<dbReference type="RefSeq" id="WP_053781551.1">
    <property type="nucleotide sequence ID" value="NZ_LITU01000059.1"/>
</dbReference>
<dbReference type="EMBL" id="LITU01000059">
    <property type="protein sequence ID" value="KOY15936.1"/>
    <property type="molecule type" value="Genomic_DNA"/>
</dbReference>
<proteinExistence type="predicted"/>
<dbReference type="AlphaFoldDB" id="A0A0M9BPY6"/>
<dbReference type="OrthoDB" id="2656636at2"/>
<reference evidence="3 4" key="1">
    <citation type="submission" date="2015-08" db="EMBL/GenBank/DDBJ databases">
        <title>Draft genome sequence of cellulolytic and xylanolytic Paenibacillus sp. A59, isolated from a decaying forest soil from Patagonia, Argentina.</title>
        <authorList>
            <person name="Ghio S."/>
            <person name="Caceres A.M."/>
            <person name="Talia P."/>
            <person name="Grasso D."/>
            <person name="Campos E."/>
        </authorList>
    </citation>
    <scope>NUCLEOTIDE SEQUENCE [LARGE SCALE GENOMIC DNA]</scope>
    <source>
        <strain evidence="3 4">A59</strain>
    </source>
</reference>
<organism evidence="3 4">
    <name type="scientific">Paenibacillus xylanivorans</name>
    <dbReference type="NCBI Taxonomy" id="1705561"/>
    <lineage>
        <taxon>Bacteria</taxon>
        <taxon>Bacillati</taxon>
        <taxon>Bacillota</taxon>
        <taxon>Bacilli</taxon>
        <taxon>Bacillales</taxon>
        <taxon>Paenibacillaceae</taxon>
        <taxon>Paenibacillus</taxon>
    </lineage>
</organism>
<evidence type="ECO:0000313" key="3">
    <source>
        <dbReference type="EMBL" id="KOY15936.1"/>
    </source>
</evidence>
<keyword evidence="1" id="KW-1133">Transmembrane helix</keyword>
<accession>A0A0M9BPY6</accession>
<keyword evidence="1" id="KW-0812">Transmembrane</keyword>
<dbReference type="InterPro" id="IPR025007">
    <property type="entry name" value="DUF3899"/>
</dbReference>
<protein>
    <recommendedName>
        <fullName evidence="2">DUF3899 domain-containing protein</fullName>
    </recommendedName>
</protein>
<feature type="transmembrane region" description="Helical" evidence="1">
    <location>
        <begin position="38"/>
        <end position="55"/>
    </location>
</feature>
<dbReference type="Pfam" id="PF13038">
    <property type="entry name" value="DUF3899"/>
    <property type="match status" value="1"/>
</dbReference>
<sequence length="129" mass="14055">MFIRYALSGLIAALAAYLLDFCGILGGSGGLHEGSDQLFVAGLICLLAGTAIHVLQSGFMNPFLQGFGDLKRMFVRESNALQRENERIRTQTALPFWKKSLLRQLTVYTLGGGSGLILCSLLLLWPASY</sequence>
<evidence type="ECO:0000313" key="4">
    <source>
        <dbReference type="Proteomes" id="UP000037688"/>
    </source>
</evidence>
<keyword evidence="4" id="KW-1185">Reference proteome</keyword>
<feature type="domain" description="DUF3899" evidence="2">
    <location>
        <begin position="36"/>
        <end position="124"/>
    </location>
</feature>
<dbReference type="Proteomes" id="UP000037688">
    <property type="component" value="Unassembled WGS sequence"/>
</dbReference>
<comment type="caution">
    <text evidence="3">The sequence shown here is derived from an EMBL/GenBank/DDBJ whole genome shotgun (WGS) entry which is preliminary data.</text>
</comment>
<gene>
    <name evidence="3" type="ORF">AMS66_15055</name>
</gene>
<keyword evidence="1" id="KW-0472">Membrane</keyword>
<dbReference type="PATRIC" id="fig|1705561.3.peg.2951"/>
<evidence type="ECO:0000256" key="1">
    <source>
        <dbReference type="SAM" id="Phobius"/>
    </source>
</evidence>